<evidence type="ECO:0000259" key="5">
    <source>
        <dbReference type="PROSITE" id="PS51393"/>
    </source>
</evidence>
<dbReference type="PROSITE" id="PS00081">
    <property type="entry name" value="LIPOXYGENASE_2"/>
    <property type="match status" value="1"/>
</dbReference>
<keyword evidence="7" id="KW-1185">Reference proteome</keyword>
<gene>
    <name evidence="6" type="ORF">MAR_016912</name>
</gene>
<dbReference type="InterPro" id="IPR036226">
    <property type="entry name" value="LipOase_C_sf"/>
</dbReference>
<organism evidence="6 7">
    <name type="scientific">Mya arenaria</name>
    <name type="common">Soft-shell clam</name>
    <dbReference type="NCBI Taxonomy" id="6604"/>
    <lineage>
        <taxon>Eukaryota</taxon>
        <taxon>Metazoa</taxon>
        <taxon>Spiralia</taxon>
        <taxon>Lophotrochozoa</taxon>
        <taxon>Mollusca</taxon>
        <taxon>Bivalvia</taxon>
        <taxon>Autobranchia</taxon>
        <taxon>Heteroconchia</taxon>
        <taxon>Euheterodonta</taxon>
        <taxon>Imparidentia</taxon>
        <taxon>Neoheterodontei</taxon>
        <taxon>Myida</taxon>
        <taxon>Myoidea</taxon>
        <taxon>Myidae</taxon>
        <taxon>Mya</taxon>
    </lineage>
</organism>
<evidence type="ECO:0000313" key="6">
    <source>
        <dbReference type="EMBL" id="WAR06954.1"/>
    </source>
</evidence>
<feature type="domain" description="Lipoxygenase" evidence="5">
    <location>
        <begin position="72"/>
        <end position="610"/>
    </location>
</feature>
<dbReference type="PRINTS" id="PR00087">
    <property type="entry name" value="LIPOXYGENASE"/>
</dbReference>
<keyword evidence="1" id="KW-0479">Metal-binding</keyword>
<proteinExistence type="predicted"/>
<dbReference type="InterPro" id="IPR000907">
    <property type="entry name" value="LipOase"/>
</dbReference>
<evidence type="ECO:0000256" key="3">
    <source>
        <dbReference type="ARBA" id="ARBA00023002"/>
    </source>
</evidence>
<accession>A0ABY7ECW4</accession>
<name>A0ABY7ECW4_MYAAR</name>
<dbReference type="SUPFAM" id="SSF48484">
    <property type="entry name" value="Lipoxigenase"/>
    <property type="match status" value="1"/>
</dbReference>
<dbReference type="Gene3D" id="3.10.450.60">
    <property type="match status" value="1"/>
</dbReference>
<dbReference type="PROSITE" id="PS51393">
    <property type="entry name" value="LIPOXYGENASE_3"/>
    <property type="match status" value="1"/>
</dbReference>
<evidence type="ECO:0000313" key="7">
    <source>
        <dbReference type="Proteomes" id="UP001164746"/>
    </source>
</evidence>
<evidence type="ECO:0000256" key="1">
    <source>
        <dbReference type="ARBA" id="ARBA00022723"/>
    </source>
</evidence>
<evidence type="ECO:0000256" key="4">
    <source>
        <dbReference type="SAM" id="Coils"/>
    </source>
</evidence>
<feature type="coiled-coil region" evidence="4">
    <location>
        <begin position="566"/>
        <end position="593"/>
    </location>
</feature>
<keyword evidence="3" id="KW-0560">Oxidoreductase</keyword>
<dbReference type="EMBL" id="CP111017">
    <property type="protein sequence ID" value="WAR06954.1"/>
    <property type="molecule type" value="Genomic_DNA"/>
</dbReference>
<keyword evidence="2" id="KW-0223">Dioxygenase</keyword>
<dbReference type="Proteomes" id="UP001164746">
    <property type="component" value="Chromosome 6"/>
</dbReference>
<reference evidence="6" key="1">
    <citation type="submission" date="2022-11" db="EMBL/GenBank/DDBJ databases">
        <title>Centuries of genome instability and evolution in soft-shell clam transmissible cancer (bioRxiv).</title>
        <authorList>
            <person name="Hart S.F.M."/>
            <person name="Yonemitsu M.A."/>
            <person name="Giersch R.M."/>
            <person name="Beal B.F."/>
            <person name="Arriagada G."/>
            <person name="Davis B.W."/>
            <person name="Ostrander E.A."/>
            <person name="Goff S.P."/>
            <person name="Metzger M.J."/>
        </authorList>
    </citation>
    <scope>NUCLEOTIDE SEQUENCE</scope>
    <source>
        <strain evidence="6">MELC-2E11</strain>
        <tissue evidence="6">Siphon/mantle</tissue>
    </source>
</reference>
<dbReference type="Pfam" id="PF00305">
    <property type="entry name" value="Lipoxygenase"/>
    <property type="match status" value="1"/>
</dbReference>
<dbReference type="InterPro" id="IPR020834">
    <property type="entry name" value="LipOase_CS"/>
</dbReference>
<keyword evidence="4" id="KW-0175">Coiled coil</keyword>
<dbReference type="Gene3D" id="1.20.245.10">
    <property type="entry name" value="Lipoxygenase-1, Domain 5"/>
    <property type="match status" value="1"/>
</dbReference>
<sequence>MIAGNQLDANFSGEFKREIDAIKLSKGNDAVDTDWCIDTVRVEKNPGILKRVFPVFCRIKAGQSHLIRGYDTHLPNDTMYQEQPALLDRRQSDLKDMRDSYEYRYENGLPVTLKKLPEQEKFSFMYGLKIADILSDQLFDSVVGSTCENLSDFVKLCKLFWEPHEIDRWDDDEKFGLQRLLGVNSSVIRRVKDMKQLEKLHVGEQDIQPLLQGLTLKDAIKARQLFIVDHAILDKCPKSPNIILCSPIALFFLKEDKLMPVAIQLFQSRSDNNPVFFPTDDKYTWILAKMWFNNADAQIHQAISHLGYTHLIMEGFAIAAHRHLSKLHPIFKLLAPHFLYLMAINDLGLKELLAKGELIDKLMSMGSEGADYLIAKHKDTWRLNVEGCLPADIVDRGVEPTDVPFYPFRDDALLTYKAIEEYVDSCVSLFYRSDKVLIEDPEIQAWRYDMDRSASDGGLGVKGIPGEQGSFQKREELALVLKCIIYTCSVWHAAVNFKQYDEYALTLIGHPPKDKRERDLKEDAIPTIQPINKLLTLMGLTKVLSTRATNALGNFEVNYIHDPAAVELVEQFQKNLENTRKEIEKRNETRSAERAYPFLNPAEIPNAISI</sequence>
<evidence type="ECO:0000256" key="2">
    <source>
        <dbReference type="ARBA" id="ARBA00022964"/>
    </source>
</evidence>
<dbReference type="InterPro" id="IPR013819">
    <property type="entry name" value="LipOase_C"/>
</dbReference>
<dbReference type="PANTHER" id="PTHR11771">
    <property type="entry name" value="LIPOXYGENASE"/>
    <property type="match status" value="1"/>
</dbReference>
<protein>
    <submittedName>
        <fullName evidence="6">LOX5-like protein</fullName>
    </submittedName>
</protein>